<dbReference type="EMBL" id="BAABME010002115">
    <property type="protein sequence ID" value="GAA0153098.1"/>
    <property type="molecule type" value="Genomic_DNA"/>
</dbReference>
<comment type="caution">
    <text evidence="1">The sequence shown here is derived from an EMBL/GenBank/DDBJ whole genome shotgun (WGS) entry which is preliminary data.</text>
</comment>
<keyword evidence="2" id="KW-1185">Reference proteome</keyword>
<sequence>MANQYTGTRMVGIIPPFLNNDNLRGVVEHIRREKATKEGFWDKPDGTVGMLPLWLIPQGVPTLEAFDAISQTEFTTQKSKKFCPV</sequence>
<dbReference type="Proteomes" id="UP001454036">
    <property type="component" value="Unassembled WGS sequence"/>
</dbReference>
<evidence type="ECO:0000313" key="1">
    <source>
        <dbReference type="EMBL" id="GAA0153098.1"/>
    </source>
</evidence>
<proteinExistence type="predicted"/>
<organism evidence="1 2">
    <name type="scientific">Lithospermum erythrorhizon</name>
    <name type="common">Purple gromwell</name>
    <name type="synonym">Lithospermum officinale var. erythrorhizon</name>
    <dbReference type="NCBI Taxonomy" id="34254"/>
    <lineage>
        <taxon>Eukaryota</taxon>
        <taxon>Viridiplantae</taxon>
        <taxon>Streptophyta</taxon>
        <taxon>Embryophyta</taxon>
        <taxon>Tracheophyta</taxon>
        <taxon>Spermatophyta</taxon>
        <taxon>Magnoliopsida</taxon>
        <taxon>eudicotyledons</taxon>
        <taxon>Gunneridae</taxon>
        <taxon>Pentapetalae</taxon>
        <taxon>asterids</taxon>
        <taxon>lamiids</taxon>
        <taxon>Boraginales</taxon>
        <taxon>Boraginaceae</taxon>
        <taxon>Boraginoideae</taxon>
        <taxon>Lithospermeae</taxon>
        <taxon>Lithospermum</taxon>
    </lineage>
</organism>
<accession>A0AAV3PP77</accession>
<evidence type="ECO:0000313" key="2">
    <source>
        <dbReference type="Proteomes" id="UP001454036"/>
    </source>
</evidence>
<dbReference type="AlphaFoldDB" id="A0AAV3PP77"/>
<gene>
    <name evidence="1" type="ORF">LIER_11415</name>
</gene>
<protein>
    <submittedName>
        <fullName evidence="1">Uncharacterized protein</fullName>
    </submittedName>
</protein>
<reference evidence="1 2" key="1">
    <citation type="submission" date="2024-01" db="EMBL/GenBank/DDBJ databases">
        <title>The complete chloroplast genome sequence of Lithospermum erythrorhizon: insights into the phylogenetic relationship among Boraginaceae species and the maternal lineages of purple gromwells.</title>
        <authorList>
            <person name="Okada T."/>
            <person name="Watanabe K."/>
        </authorList>
    </citation>
    <scope>NUCLEOTIDE SEQUENCE [LARGE SCALE GENOMIC DNA]</scope>
</reference>
<name>A0AAV3PP77_LITER</name>